<dbReference type="AlphaFoldDB" id="A0A6B3LM10"/>
<dbReference type="Proteomes" id="UP000474777">
    <property type="component" value="Unassembled WGS sequence"/>
</dbReference>
<feature type="transmembrane region" description="Helical" evidence="1">
    <location>
        <begin position="149"/>
        <end position="167"/>
    </location>
</feature>
<comment type="caution">
    <text evidence="2">The sequence shown here is derived from an EMBL/GenBank/DDBJ whole genome shotgun (WGS) entry which is preliminary data.</text>
</comment>
<dbReference type="Pfam" id="PF13858">
    <property type="entry name" value="DUF4199"/>
    <property type="match status" value="1"/>
</dbReference>
<protein>
    <submittedName>
        <fullName evidence="2">DUF4199 domain-containing protein</fullName>
    </submittedName>
</protein>
<organism evidence="2 3">
    <name type="scientific">Pontibacter burrus</name>
    <dbReference type="NCBI Taxonomy" id="2704466"/>
    <lineage>
        <taxon>Bacteria</taxon>
        <taxon>Pseudomonadati</taxon>
        <taxon>Bacteroidota</taxon>
        <taxon>Cytophagia</taxon>
        <taxon>Cytophagales</taxon>
        <taxon>Hymenobacteraceae</taxon>
        <taxon>Pontibacter</taxon>
    </lineage>
</organism>
<keyword evidence="3" id="KW-1185">Reference proteome</keyword>
<evidence type="ECO:0000313" key="3">
    <source>
        <dbReference type="Proteomes" id="UP000474777"/>
    </source>
</evidence>
<feature type="transmembrane region" description="Helical" evidence="1">
    <location>
        <begin position="78"/>
        <end position="97"/>
    </location>
</feature>
<keyword evidence="1" id="KW-1133">Transmembrane helix</keyword>
<feature type="transmembrane region" description="Helical" evidence="1">
    <location>
        <begin position="12"/>
        <end position="33"/>
    </location>
</feature>
<proteinExistence type="predicted"/>
<dbReference type="EMBL" id="JAAGWD010000002">
    <property type="protein sequence ID" value="NEM96993.1"/>
    <property type="molecule type" value="Genomic_DNA"/>
</dbReference>
<keyword evidence="1" id="KW-0472">Membrane</keyword>
<gene>
    <name evidence="2" type="ORF">GXP69_04735</name>
</gene>
<evidence type="ECO:0000313" key="2">
    <source>
        <dbReference type="EMBL" id="NEM96993.1"/>
    </source>
</evidence>
<sequence>MFNQAITRVGIRYGVTGGLVCFAIMLLLYLLGLNPFGDYGRYSFIPIPFAIFWGIRYYKKFIDTELGFARGMRVGLSVTFYTALSASMLVFILAYFAGPELIQQHVNEMKALLEQTREEQIKILGERMYEQGYEALDSITPSMLAADDFVKRFFGGLIFALVAAVFYRK</sequence>
<accession>A0A6B3LM10</accession>
<dbReference type="InterPro" id="IPR025250">
    <property type="entry name" value="DUF4199"/>
</dbReference>
<name>A0A6B3LM10_9BACT</name>
<keyword evidence="1" id="KW-0812">Transmembrane</keyword>
<evidence type="ECO:0000256" key="1">
    <source>
        <dbReference type="SAM" id="Phobius"/>
    </source>
</evidence>
<feature type="transmembrane region" description="Helical" evidence="1">
    <location>
        <begin position="39"/>
        <end position="58"/>
    </location>
</feature>
<reference evidence="2 3" key="1">
    <citation type="submission" date="2020-02" db="EMBL/GenBank/DDBJ databases">
        <authorList>
            <person name="Kim M.K."/>
        </authorList>
    </citation>
    <scope>NUCLEOTIDE SEQUENCE [LARGE SCALE GENOMIC DNA]</scope>
    <source>
        <strain evidence="2 3">BT327</strain>
    </source>
</reference>
<dbReference type="RefSeq" id="WP_163912982.1">
    <property type="nucleotide sequence ID" value="NZ_JAAGWD010000002.1"/>
</dbReference>